<reference evidence="1 2" key="1">
    <citation type="submission" date="2021-03" db="EMBL/GenBank/DDBJ databases">
        <title>Antimicrobial resistance genes in bacteria isolated from Japanese honey, and their potential for conferring macrolide and lincosamide resistance in the American foulbrood pathogen Paenibacillus larvae.</title>
        <authorList>
            <person name="Okamoto M."/>
            <person name="Kumagai M."/>
            <person name="Kanamori H."/>
            <person name="Takamatsu D."/>
        </authorList>
    </citation>
    <scope>NUCLEOTIDE SEQUENCE [LARGE SCALE GENOMIC DNA]</scope>
    <source>
        <strain evidence="1 2">J6TS1</strain>
    </source>
</reference>
<accession>A0ABQ4KWS1</accession>
<evidence type="ECO:0000313" key="2">
    <source>
        <dbReference type="Proteomes" id="UP000680670"/>
    </source>
</evidence>
<sequence length="87" mass="10301">MKNKVAKEVVISDDFANRMNNYPKFVISNTLQEVSWNNSQLIRGDVLYGVENYRFHYQGIHTADIELLHIDDKHFAFEFKILEKYSC</sequence>
<evidence type="ECO:0000313" key="1">
    <source>
        <dbReference type="EMBL" id="GIN95955.1"/>
    </source>
</evidence>
<protein>
    <submittedName>
        <fullName evidence="1">Uncharacterized protein</fullName>
    </submittedName>
</protein>
<name>A0ABQ4KWS1_SIMTE</name>
<proteinExistence type="predicted"/>
<gene>
    <name evidence="1" type="ORF">J6TS1_18250</name>
</gene>
<dbReference type="EMBL" id="BORJ01000004">
    <property type="protein sequence ID" value="GIN95955.1"/>
    <property type="molecule type" value="Genomic_DNA"/>
</dbReference>
<comment type="caution">
    <text evidence="1">The sequence shown here is derived from an EMBL/GenBank/DDBJ whole genome shotgun (WGS) entry which is preliminary data.</text>
</comment>
<dbReference type="Proteomes" id="UP000680670">
    <property type="component" value="Unassembled WGS sequence"/>
</dbReference>
<organism evidence="1 2">
    <name type="scientific">Siminovitchia terrae</name>
    <name type="common">Bacillus terrae</name>
    <dbReference type="NCBI Taxonomy" id="1914933"/>
    <lineage>
        <taxon>Bacteria</taxon>
        <taxon>Bacillati</taxon>
        <taxon>Bacillota</taxon>
        <taxon>Bacilli</taxon>
        <taxon>Bacillales</taxon>
        <taxon>Bacillaceae</taxon>
        <taxon>Siminovitchia</taxon>
    </lineage>
</organism>
<keyword evidence="2" id="KW-1185">Reference proteome</keyword>